<dbReference type="GeneID" id="19488086"/>
<keyword evidence="2" id="KW-1185">Reference proteome</keyword>
<reference evidence="1 2" key="2">
    <citation type="submission" date="2014-03" db="EMBL/GenBank/DDBJ databases">
        <title>What does the talking?: Quorum sensing signalling genes discovered in a bacteriophage genome.</title>
        <authorList>
            <person name="Hargreaves K.R."/>
            <person name="Kropinski A.M."/>
            <person name="Clokie M.R.J."/>
        </authorList>
    </citation>
    <scope>NUCLEOTIDE SEQUENCE [LARGE SCALE GENOMIC DNA]</scope>
</reference>
<gene>
    <name evidence="1" type="primary">CDHM1_gp76</name>
</gene>
<dbReference type="GO" id="GO:0003677">
    <property type="term" value="F:DNA binding"/>
    <property type="evidence" value="ECO:0007669"/>
    <property type="project" value="InterPro"/>
</dbReference>
<protein>
    <submittedName>
        <fullName evidence="1">Uncharacterized protein</fullName>
    </submittedName>
</protein>
<reference evidence="1 2" key="1">
    <citation type="submission" date="2013-10" db="EMBL/GenBank/DDBJ databases">
        <authorList>
            <person name="Hargreaves K."/>
        </authorList>
    </citation>
    <scope>NUCLEOTIDE SEQUENCE [LARGE SCALE GENOMIC DNA]</scope>
</reference>
<dbReference type="RefSeq" id="YP_009032218.1">
    <property type="nucleotide sequence ID" value="NC_024144.1"/>
</dbReference>
<name>X5JB48_9CAUD</name>
<dbReference type="Gene3D" id="1.10.260.40">
    <property type="entry name" value="lambda repressor-like DNA-binding domains"/>
    <property type="match status" value="1"/>
</dbReference>
<dbReference type="OrthoDB" id="32402at10239"/>
<dbReference type="EMBL" id="HG531805">
    <property type="protein sequence ID" value="CDI66696.1"/>
    <property type="molecule type" value="Genomic_DNA"/>
</dbReference>
<dbReference type="Proteomes" id="UP000019740">
    <property type="component" value="Segment"/>
</dbReference>
<evidence type="ECO:0000313" key="2">
    <source>
        <dbReference type="Proteomes" id="UP000019740"/>
    </source>
</evidence>
<dbReference type="SUPFAM" id="SSF47413">
    <property type="entry name" value="lambda repressor-like DNA-binding domains"/>
    <property type="match status" value="1"/>
</dbReference>
<dbReference type="InterPro" id="IPR010982">
    <property type="entry name" value="Lambda_DNA-bd_dom_sf"/>
</dbReference>
<evidence type="ECO:0000313" key="1">
    <source>
        <dbReference type="EMBL" id="CDI66696.1"/>
    </source>
</evidence>
<dbReference type="KEGG" id="vg:19488086"/>
<proteinExistence type="predicted"/>
<sequence>MLTELGELIREIREEEGEYISDMAKRLNISCEDIYAINRGKRELNKNEINNVVKKYELEGEHLYLLKNITHKDKLFDIACNECGSKNVAIGMFDVANDIIEFRCRNCNMIDVVSVDFY</sequence>
<organism evidence="1 2">
    <name type="scientific">Clostridium phage CDMH1</name>
    <dbReference type="NCBI Taxonomy" id="1411095"/>
    <lineage>
        <taxon>Viruses</taxon>
        <taxon>Duplodnaviria</taxon>
        <taxon>Heunggongvirae</taxon>
        <taxon>Uroviricota</taxon>
        <taxon>Caudoviricetes</taxon>
        <taxon>Yongloolinvirus</taxon>
        <taxon>Yongloolinvirus CDMH1</taxon>
    </lineage>
</organism>
<accession>X5JB48</accession>